<accession>A0A0F9ECC6</accession>
<evidence type="ECO:0000313" key="1">
    <source>
        <dbReference type="EMBL" id="KKL27516.1"/>
    </source>
</evidence>
<sequence length="46" mass="5320">MTDSESRGAVESGTSKLLVYYLTRLSDNTRMLDELVKQVEALEKWR</sequence>
<proteinExistence type="predicted"/>
<organism evidence="1">
    <name type="scientific">marine sediment metagenome</name>
    <dbReference type="NCBI Taxonomy" id="412755"/>
    <lineage>
        <taxon>unclassified sequences</taxon>
        <taxon>metagenomes</taxon>
        <taxon>ecological metagenomes</taxon>
    </lineage>
</organism>
<protein>
    <submittedName>
        <fullName evidence="1">Uncharacterized protein</fullName>
    </submittedName>
</protein>
<comment type="caution">
    <text evidence="1">The sequence shown here is derived from an EMBL/GenBank/DDBJ whole genome shotgun (WGS) entry which is preliminary data.</text>
</comment>
<feature type="non-terminal residue" evidence="1">
    <location>
        <position position="46"/>
    </location>
</feature>
<dbReference type="AlphaFoldDB" id="A0A0F9ECC6"/>
<reference evidence="1" key="1">
    <citation type="journal article" date="2015" name="Nature">
        <title>Complex archaea that bridge the gap between prokaryotes and eukaryotes.</title>
        <authorList>
            <person name="Spang A."/>
            <person name="Saw J.H."/>
            <person name="Jorgensen S.L."/>
            <person name="Zaremba-Niedzwiedzka K."/>
            <person name="Martijn J."/>
            <person name="Lind A.E."/>
            <person name="van Eijk R."/>
            <person name="Schleper C."/>
            <person name="Guy L."/>
            <person name="Ettema T.J."/>
        </authorList>
    </citation>
    <scope>NUCLEOTIDE SEQUENCE</scope>
</reference>
<name>A0A0F9ECC6_9ZZZZ</name>
<dbReference type="EMBL" id="LAZR01035436">
    <property type="protein sequence ID" value="KKL27516.1"/>
    <property type="molecule type" value="Genomic_DNA"/>
</dbReference>
<gene>
    <name evidence="1" type="ORF">LCGC14_2384400</name>
</gene>